<gene>
    <name evidence="7" type="ORF">K7432_006742</name>
</gene>
<accession>A0ABR2W1D2</accession>
<evidence type="ECO:0000256" key="1">
    <source>
        <dbReference type="ARBA" id="ARBA00004123"/>
    </source>
</evidence>
<dbReference type="PANTHER" id="PTHR15741:SF38">
    <property type="entry name" value="BHLH DOMAIN-CONTAINING PROTEIN"/>
    <property type="match status" value="1"/>
</dbReference>
<dbReference type="Proteomes" id="UP001479436">
    <property type="component" value="Unassembled WGS sequence"/>
</dbReference>
<dbReference type="PROSITE" id="PS50888">
    <property type="entry name" value="BHLH"/>
    <property type="match status" value="1"/>
</dbReference>
<dbReference type="InterPro" id="IPR052207">
    <property type="entry name" value="Max-like/E-box_TFs"/>
</dbReference>
<evidence type="ECO:0000259" key="6">
    <source>
        <dbReference type="PROSITE" id="PS50888"/>
    </source>
</evidence>
<proteinExistence type="predicted"/>
<comment type="caution">
    <text evidence="7">The sequence shown here is derived from an EMBL/GenBank/DDBJ whole genome shotgun (WGS) entry which is preliminary data.</text>
</comment>
<keyword evidence="3" id="KW-0238">DNA-binding</keyword>
<dbReference type="InterPro" id="IPR011598">
    <property type="entry name" value="bHLH_dom"/>
</dbReference>
<feature type="domain" description="BHLH" evidence="6">
    <location>
        <begin position="259"/>
        <end position="310"/>
    </location>
</feature>
<evidence type="ECO:0000256" key="2">
    <source>
        <dbReference type="ARBA" id="ARBA00023015"/>
    </source>
</evidence>
<keyword evidence="5" id="KW-0539">Nucleus</keyword>
<dbReference type="SUPFAM" id="SSF47459">
    <property type="entry name" value="HLH, helix-loop-helix DNA-binding domain"/>
    <property type="match status" value="1"/>
</dbReference>
<dbReference type="InterPro" id="IPR036638">
    <property type="entry name" value="HLH_DNA-bd_sf"/>
</dbReference>
<dbReference type="SMART" id="SM00353">
    <property type="entry name" value="HLH"/>
    <property type="match status" value="1"/>
</dbReference>
<evidence type="ECO:0000256" key="4">
    <source>
        <dbReference type="ARBA" id="ARBA00023163"/>
    </source>
</evidence>
<sequence length="352" mass="40304">MSFSSLESEYLEVNSSQSSTTTLNKTLSTAVKNTVYSNPNIPHENLSPILYDRPKKDSAWGLMPVDFCQFQSWITRGNYRSTEASNSKQYPSLQVNHGLDENTRATNGSFYGNLSSSNFNHEYFLPLSHYLVKPTVGLPQQSPYFSSQPFEQTIHNLTTDFHTKPTLNQVPTPIGSHNTTKYLYSNQPPSISNLSNQEFFSLAENEGGSNFRKTPVSQPENSKYKSYDLRHIIPDGQTATCETDPVFSKPLPKQNPWHLRKIYHRTAEQHRRDAFKDCLNELKDLIPGVSQKRQNKLILLRQVVDHVKLLQIQLSEKDKEIKRLREILEDFPSCLFYPLRMDIGFSSIFASS</sequence>
<dbReference type="PANTHER" id="PTHR15741">
    <property type="entry name" value="BASIC HELIX-LOOP-HELIX ZIP TRANSCRIPTION FACTOR"/>
    <property type="match status" value="1"/>
</dbReference>
<keyword evidence="2" id="KW-0805">Transcription regulation</keyword>
<reference evidence="7 8" key="1">
    <citation type="submission" date="2023-04" db="EMBL/GenBank/DDBJ databases">
        <title>Genome of Basidiobolus ranarum AG-B5.</title>
        <authorList>
            <person name="Stajich J.E."/>
            <person name="Carter-House D."/>
            <person name="Gryganskyi A."/>
        </authorList>
    </citation>
    <scope>NUCLEOTIDE SEQUENCE [LARGE SCALE GENOMIC DNA]</scope>
    <source>
        <strain evidence="7 8">AG-B5</strain>
    </source>
</reference>
<keyword evidence="4" id="KW-0804">Transcription</keyword>
<evidence type="ECO:0000313" key="8">
    <source>
        <dbReference type="Proteomes" id="UP001479436"/>
    </source>
</evidence>
<dbReference type="Pfam" id="PF00010">
    <property type="entry name" value="HLH"/>
    <property type="match status" value="1"/>
</dbReference>
<evidence type="ECO:0000256" key="3">
    <source>
        <dbReference type="ARBA" id="ARBA00023125"/>
    </source>
</evidence>
<dbReference type="EMBL" id="JASJQH010007184">
    <property type="protein sequence ID" value="KAK9713040.1"/>
    <property type="molecule type" value="Genomic_DNA"/>
</dbReference>
<comment type="subcellular location">
    <subcellularLocation>
        <location evidence="1">Nucleus</location>
    </subcellularLocation>
</comment>
<organism evidence="7 8">
    <name type="scientific">Basidiobolus ranarum</name>
    <dbReference type="NCBI Taxonomy" id="34480"/>
    <lineage>
        <taxon>Eukaryota</taxon>
        <taxon>Fungi</taxon>
        <taxon>Fungi incertae sedis</taxon>
        <taxon>Zoopagomycota</taxon>
        <taxon>Entomophthoromycotina</taxon>
        <taxon>Basidiobolomycetes</taxon>
        <taxon>Basidiobolales</taxon>
        <taxon>Basidiobolaceae</taxon>
        <taxon>Basidiobolus</taxon>
    </lineage>
</organism>
<protein>
    <recommendedName>
        <fullName evidence="6">BHLH domain-containing protein</fullName>
    </recommendedName>
</protein>
<name>A0ABR2W1D2_9FUNG</name>
<dbReference type="Gene3D" id="4.10.280.10">
    <property type="entry name" value="Helix-loop-helix DNA-binding domain"/>
    <property type="match status" value="1"/>
</dbReference>
<evidence type="ECO:0000256" key="5">
    <source>
        <dbReference type="ARBA" id="ARBA00023242"/>
    </source>
</evidence>
<evidence type="ECO:0000313" key="7">
    <source>
        <dbReference type="EMBL" id="KAK9713040.1"/>
    </source>
</evidence>
<keyword evidence="8" id="KW-1185">Reference proteome</keyword>